<proteinExistence type="inferred from homology"/>
<gene>
    <name evidence="6" type="ORF">REIFOR_03273</name>
</gene>
<dbReference type="GO" id="GO:0030246">
    <property type="term" value="F:carbohydrate binding"/>
    <property type="evidence" value="ECO:0007669"/>
    <property type="project" value="UniProtKB-ARBA"/>
</dbReference>
<name>A0A2K8KWY5_9GAMM</name>
<dbReference type="GO" id="GO:0055085">
    <property type="term" value="P:transmembrane transport"/>
    <property type="evidence" value="ECO:0007669"/>
    <property type="project" value="UniProtKB-ARBA"/>
</dbReference>
<sequence length="317" mass="33733">MKKTLLAASLASALFAQAHAADTLTFGYAAYLFDDKFSTILRNGAEAYAESLGHEMIQVDANNDQGRQIDQVNNFIANGVDAVIIQSVDSSAAQPMTKALADAGIPAIYVNRKPIPIQQLGSMAAYVASNEIESGTLQTFAMCNQLRAEGKAGGARGYLLMGQLTSEAAIQRTADAEQVMGLDMCNFMTLVAPKTTGQWQRTKAQDIMTNWLSTGEPFDFVIANNDEMAMGVVQALKSAGIDMDTVVIGGVDATDDAIAAMKGGDLDVTVFQNAAAQGEGAINAAIKLLNGEKVDREVYVPFELVLPSNVDEYANRN</sequence>
<dbReference type="EMBL" id="CP011797">
    <property type="protein sequence ID" value="ATX78379.1"/>
    <property type="molecule type" value="Genomic_DNA"/>
</dbReference>
<keyword evidence="7" id="KW-1185">Reference proteome</keyword>
<evidence type="ECO:0000256" key="2">
    <source>
        <dbReference type="ARBA" id="ARBA00007639"/>
    </source>
</evidence>
<evidence type="ECO:0000256" key="1">
    <source>
        <dbReference type="ARBA" id="ARBA00004196"/>
    </source>
</evidence>
<evidence type="ECO:0000313" key="7">
    <source>
        <dbReference type="Proteomes" id="UP000229757"/>
    </source>
</evidence>
<evidence type="ECO:0000256" key="3">
    <source>
        <dbReference type="ARBA" id="ARBA00022729"/>
    </source>
</evidence>
<reference evidence="6 7" key="1">
    <citation type="journal article" date="2017" name="Environ. Microbiol.">
        <title>Genomic and physiological analyses of 'Reinekea forsetii' reveal a versatile opportunistic lifestyle during spring algae blooms.</title>
        <authorList>
            <person name="Avci B."/>
            <person name="Hahnke R.L."/>
            <person name="Chafee M."/>
            <person name="Fischer T."/>
            <person name="Gruber-Vodicka H."/>
            <person name="Tegetmeyer H.E."/>
            <person name="Harder J."/>
            <person name="Fuchs B.M."/>
            <person name="Amann R.I."/>
            <person name="Teeling H."/>
        </authorList>
    </citation>
    <scope>NUCLEOTIDE SEQUENCE [LARGE SCALE GENOMIC DNA]</scope>
    <source>
        <strain evidence="6 7">Hel1_31_D35</strain>
    </source>
</reference>
<feature type="chain" id="PRO_5014810605" evidence="4">
    <location>
        <begin position="21"/>
        <end position="317"/>
    </location>
</feature>
<feature type="signal peptide" evidence="4">
    <location>
        <begin position="1"/>
        <end position="20"/>
    </location>
</feature>
<dbReference type="InterPro" id="IPR025997">
    <property type="entry name" value="SBP_2_dom"/>
</dbReference>
<dbReference type="SUPFAM" id="SSF53822">
    <property type="entry name" value="Periplasmic binding protein-like I"/>
    <property type="match status" value="1"/>
</dbReference>
<dbReference type="Proteomes" id="UP000229757">
    <property type="component" value="Chromosome"/>
</dbReference>
<feature type="domain" description="Periplasmic binding protein" evidence="5">
    <location>
        <begin position="27"/>
        <end position="293"/>
    </location>
</feature>
<keyword evidence="3 4" id="KW-0732">Signal</keyword>
<dbReference type="KEGG" id="rfo:REIFOR_03273"/>
<dbReference type="PANTHER" id="PTHR46847:SF1">
    <property type="entry name" value="D-ALLOSE-BINDING PERIPLASMIC PROTEIN-RELATED"/>
    <property type="match status" value="1"/>
</dbReference>
<dbReference type="Pfam" id="PF13407">
    <property type="entry name" value="Peripla_BP_4"/>
    <property type="match status" value="1"/>
</dbReference>
<dbReference type="GO" id="GO:0030313">
    <property type="term" value="C:cell envelope"/>
    <property type="evidence" value="ECO:0007669"/>
    <property type="project" value="UniProtKB-SubCell"/>
</dbReference>
<comment type="similarity">
    <text evidence="2">Belongs to the bacterial solute-binding protein 2 family.</text>
</comment>
<comment type="subcellular location">
    <subcellularLocation>
        <location evidence="1">Cell envelope</location>
    </subcellularLocation>
</comment>
<dbReference type="PANTHER" id="PTHR46847">
    <property type="entry name" value="D-ALLOSE-BINDING PERIPLASMIC PROTEIN-RELATED"/>
    <property type="match status" value="1"/>
</dbReference>
<evidence type="ECO:0000313" key="6">
    <source>
        <dbReference type="EMBL" id="ATX78379.1"/>
    </source>
</evidence>
<dbReference type="Gene3D" id="3.40.50.2300">
    <property type="match status" value="2"/>
</dbReference>
<dbReference type="InterPro" id="IPR028082">
    <property type="entry name" value="Peripla_BP_I"/>
</dbReference>
<evidence type="ECO:0000256" key="4">
    <source>
        <dbReference type="SAM" id="SignalP"/>
    </source>
</evidence>
<protein>
    <submittedName>
        <fullName evidence="6">Inositol transport system sugar-binding protein</fullName>
    </submittedName>
</protein>
<dbReference type="OrthoDB" id="4827464at2"/>
<dbReference type="AlphaFoldDB" id="A0A2K8KWY5"/>
<organism evidence="6 7">
    <name type="scientific">Reinekea forsetii</name>
    <dbReference type="NCBI Taxonomy" id="1336806"/>
    <lineage>
        <taxon>Bacteria</taxon>
        <taxon>Pseudomonadati</taxon>
        <taxon>Pseudomonadota</taxon>
        <taxon>Gammaproteobacteria</taxon>
        <taxon>Oceanospirillales</taxon>
        <taxon>Saccharospirillaceae</taxon>
        <taxon>Reinekea</taxon>
    </lineage>
</organism>
<dbReference type="RefSeq" id="WP_100258574.1">
    <property type="nucleotide sequence ID" value="NZ_CP011797.1"/>
</dbReference>
<accession>A0A2K8KWY5</accession>
<evidence type="ECO:0000259" key="5">
    <source>
        <dbReference type="Pfam" id="PF13407"/>
    </source>
</evidence>